<accession>A0A0W0YIK6</accession>
<gene>
    <name evidence="7" type="primary">recX_3</name>
    <name evidence="5" type="synonym">recX</name>
    <name evidence="7" type="ORF">Lsan_2880</name>
</gene>
<dbReference type="GO" id="GO:0006282">
    <property type="term" value="P:regulation of DNA repair"/>
    <property type="evidence" value="ECO:0007669"/>
    <property type="project" value="UniProtKB-UniRule"/>
</dbReference>
<dbReference type="InterPro" id="IPR053925">
    <property type="entry name" value="RecX_HTH_3rd"/>
</dbReference>
<evidence type="ECO:0000256" key="2">
    <source>
        <dbReference type="ARBA" id="ARBA00009695"/>
    </source>
</evidence>
<sequence length="164" mass="19044">MNHLLEVAIKLLSERHHTEHELRQRLEKNFSNHPELDKVIESTINRLKELHLLNDYHTAETLAARYAHKGNRFISQVLHQKGISNEAIHQALQSVGDEYSRAIDEARRKMIGMSSESSEQKKTRLYRFLSGRSFSFDTIKQVCNILIEQGLLDSSDESKETLEF</sequence>
<evidence type="ECO:0000256" key="5">
    <source>
        <dbReference type="HAMAP-Rule" id="MF_01114"/>
    </source>
</evidence>
<dbReference type="STRING" id="45074.Lsan_2880"/>
<evidence type="ECO:0000256" key="4">
    <source>
        <dbReference type="ARBA" id="ARBA00022490"/>
    </source>
</evidence>
<evidence type="ECO:0000256" key="3">
    <source>
        <dbReference type="ARBA" id="ARBA00018111"/>
    </source>
</evidence>
<keyword evidence="4 5" id="KW-0963">Cytoplasm</keyword>
<dbReference type="InterPro" id="IPR003783">
    <property type="entry name" value="Regulatory_RecX"/>
</dbReference>
<keyword evidence="8" id="KW-1185">Reference proteome</keyword>
<evidence type="ECO:0000259" key="6">
    <source>
        <dbReference type="Pfam" id="PF21981"/>
    </source>
</evidence>
<dbReference type="PANTHER" id="PTHR33602">
    <property type="entry name" value="REGULATORY PROTEIN RECX FAMILY PROTEIN"/>
    <property type="match status" value="1"/>
</dbReference>
<dbReference type="RefSeq" id="WP_058514845.1">
    <property type="nucleotide sequence ID" value="NZ_CAAAIH010000009.1"/>
</dbReference>
<evidence type="ECO:0000313" key="7">
    <source>
        <dbReference type="EMBL" id="KTD56720.1"/>
    </source>
</evidence>
<dbReference type="OrthoDB" id="5641919at2"/>
<dbReference type="PANTHER" id="PTHR33602:SF1">
    <property type="entry name" value="REGULATORY PROTEIN RECX FAMILY PROTEIN"/>
    <property type="match status" value="1"/>
</dbReference>
<dbReference type="HAMAP" id="MF_01114">
    <property type="entry name" value="RecX"/>
    <property type="match status" value="1"/>
</dbReference>
<dbReference type="PATRIC" id="fig|45074.5.peg.3091"/>
<name>A0A0W0YIK6_9GAMM</name>
<dbReference type="Gene3D" id="1.10.10.10">
    <property type="entry name" value="Winged helix-like DNA-binding domain superfamily/Winged helix DNA-binding domain"/>
    <property type="match status" value="3"/>
</dbReference>
<protein>
    <recommendedName>
        <fullName evidence="3 5">Regulatory protein RecX</fullName>
    </recommendedName>
</protein>
<dbReference type="Pfam" id="PF21981">
    <property type="entry name" value="RecX_HTH3"/>
    <property type="match status" value="1"/>
</dbReference>
<evidence type="ECO:0000256" key="1">
    <source>
        <dbReference type="ARBA" id="ARBA00004496"/>
    </source>
</evidence>
<evidence type="ECO:0000313" key="8">
    <source>
        <dbReference type="Proteomes" id="UP000054703"/>
    </source>
</evidence>
<reference evidence="7 8" key="1">
    <citation type="submission" date="2015-11" db="EMBL/GenBank/DDBJ databases">
        <title>Genomic analysis of 38 Legionella species identifies large and diverse effector repertoires.</title>
        <authorList>
            <person name="Burstein D."/>
            <person name="Amaro F."/>
            <person name="Zusman T."/>
            <person name="Lifshitz Z."/>
            <person name="Cohen O."/>
            <person name="Gilbert J.A."/>
            <person name="Pupko T."/>
            <person name="Shuman H.A."/>
            <person name="Segal G."/>
        </authorList>
    </citation>
    <scope>NUCLEOTIDE SEQUENCE [LARGE SCALE GENOMIC DNA]</scope>
    <source>
        <strain evidence="7 8">SC-63-C7</strain>
    </source>
</reference>
<dbReference type="Proteomes" id="UP000054703">
    <property type="component" value="Unassembled WGS sequence"/>
</dbReference>
<dbReference type="InterPro" id="IPR036388">
    <property type="entry name" value="WH-like_DNA-bd_sf"/>
</dbReference>
<comment type="function">
    <text evidence="5">Modulates RecA activity.</text>
</comment>
<dbReference type="EMBL" id="LNYU01000081">
    <property type="protein sequence ID" value="KTD56720.1"/>
    <property type="molecule type" value="Genomic_DNA"/>
</dbReference>
<comment type="caution">
    <text evidence="7">The sequence shown here is derived from an EMBL/GenBank/DDBJ whole genome shotgun (WGS) entry which is preliminary data.</text>
</comment>
<dbReference type="AlphaFoldDB" id="A0A0W0YIK6"/>
<proteinExistence type="inferred from homology"/>
<organism evidence="7 8">
    <name type="scientific">Legionella santicrucis</name>
    <dbReference type="NCBI Taxonomy" id="45074"/>
    <lineage>
        <taxon>Bacteria</taxon>
        <taxon>Pseudomonadati</taxon>
        <taxon>Pseudomonadota</taxon>
        <taxon>Gammaproteobacteria</taxon>
        <taxon>Legionellales</taxon>
        <taxon>Legionellaceae</taxon>
        <taxon>Legionella</taxon>
    </lineage>
</organism>
<dbReference type="GO" id="GO:0005737">
    <property type="term" value="C:cytoplasm"/>
    <property type="evidence" value="ECO:0007669"/>
    <property type="project" value="UniProtKB-SubCell"/>
</dbReference>
<comment type="subcellular location">
    <subcellularLocation>
        <location evidence="1 5">Cytoplasm</location>
    </subcellularLocation>
</comment>
<comment type="similarity">
    <text evidence="2 5">Belongs to the RecX family.</text>
</comment>
<feature type="domain" description="RecX third three-helical" evidence="6">
    <location>
        <begin position="97"/>
        <end position="142"/>
    </location>
</feature>